<gene>
    <name evidence="4" type="ORF">dnm_058780</name>
</gene>
<dbReference type="RefSeq" id="WP_207678285.1">
    <property type="nucleotide sequence ID" value="NZ_CP061800.1"/>
</dbReference>
<feature type="compositionally biased region" description="Basic and acidic residues" evidence="1">
    <location>
        <begin position="176"/>
        <end position="193"/>
    </location>
</feature>
<dbReference type="PANTHER" id="PTHR38687:SF1">
    <property type="entry name" value="CELL DIVISION PROTEIN DEDD"/>
    <property type="match status" value="1"/>
</dbReference>
<dbReference type="GO" id="GO:0032506">
    <property type="term" value="P:cytokinetic process"/>
    <property type="evidence" value="ECO:0007669"/>
    <property type="project" value="TreeGrafter"/>
</dbReference>
<dbReference type="InterPro" id="IPR007730">
    <property type="entry name" value="SPOR-like_dom"/>
</dbReference>
<feature type="domain" description="SPOR" evidence="3">
    <location>
        <begin position="209"/>
        <end position="290"/>
    </location>
</feature>
<feature type="region of interest" description="Disordered" evidence="1">
    <location>
        <begin position="118"/>
        <end position="139"/>
    </location>
</feature>
<dbReference type="SUPFAM" id="SSF110997">
    <property type="entry name" value="Sporulation related repeat"/>
    <property type="match status" value="1"/>
</dbReference>
<protein>
    <submittedName>
        <fullName evidence="4">Sporulation related domain-containing protein</fullName>
    </submittedName>
</protein>
<name>A0A975BQH8_9BACT</name>
<dbReference type="Proteomes" id="UP000663722">
    <property type="component" value="Chromosome"/>
</dbReference>
<keyword evidence="2" id="KW-0812">Transmembrane</keyword>
<accession>A0A975BQH8</accession>
<dbReference type="GO" id="GO:0042834">
    <property type="term" value="F:peptidoglycan binding"/>
    <property type="evidence" value="ECO:0007669"/>
    <property type="project" value="InterPro"/>
</dbReference>
<dbReference type="EMBL" id="CP061800">
    <property type="protein sequence ID" value="QTA89821.1"/>
    <property type="molecule type" value="Genomic_DNA"/>
</dbReference>
<feature type="transmembrane region" description="Helical" evidence="2">
    <location>
        <begin position="25"/>
        <end position="45"/>
    </location>
</feature>
<feature type="region of interest" description="Disordered" evidence="1">
    <location>
        <begin position="165"/>
        <end position="210"/>
    </location>
</feature>
<evidence type="ECO:0000256" key="1">
    <source>
        <dbReference type="SAM" id="MobiDB-lite"/>
    </source>
</evidence>
<dbReference type="Pfam" id="PF05036">
    <property type="entry name" value="SPOR"/>
    <property type="match status" value="1"/>
</dbReference>
<dbReference type="InterPro" id="IPR052521">
    <property type="entry name" value="Cell_div_SPOR-domain"/>
</dbReference>
<keyword evidence="5" id="KW-1185">Reference proteome</keyword>
<sequence>MRINGKNRSLGEKSKSRFLLFCKRFGKWGLCFLYSAWIFVLGILVGRGTAPVKFDTQKLQKELAVLKEAMMSEEEKRLRMDRESLNNGSLNFDFHKELTSSENNVKFKFDASEKVEKNKEENSEKYDAKQSEKKNEIKPLPEKIPLKTKKVNSVQKTEISKITKKSKNRKTIVSSRKSEKAKVVTSRKSEKAKVVTSRKSKSKKSGGEAGTERNITIQVASFTKKEDAGALVARLKRKGYSAYVAEGSVPGKGTFYRVRVGYFKSRAEGKSTRKRLNKDQINSFFTSTKK</sequence>
<reference evidence="4" key="1">
    <citation type="journal article" date="2021" name="Microb. Physiol.">
        <title>Proteogenomic Insights into the Physiology of Marine, Sulfate-Reducing, Filamentous Desulfonema limicola and Desulfonema magnum.</title>
        <authorList>
            <person name="Schnaars V."/>
            <person name="Wohlbrand L."/>
            <person name="Scheve S."/>
            <person name="Hinrichs C."/>
            <person name="Reinhardt R."/>
            <person name="Rabus R."/>
        </authorList>
    </citation>
    <scope>NUCLEOTIDE SEQUENCE</scope>
    <source>
        <strain evidence="4">4be13</strain>
    </source>
</reference>
<keyword evidence="2" id="KW-0472">Membrane</keyword>
<dbReference type="InterPro" id="IPR036680">
    <property type="entry name" value="SPOR-like_sf"/>
</dbReference>
<proteinExistence type="predicted"/>
<dbReference type="KEGG" id="dmm:dnm_058780"/>
<keyword evidence="2" id="KW-1133">Transmembrane helix</keyword>
<organism evidence="4 5">
    <name type="scientific">Desulfonema magnum</name>
    <dbReference type="NCBI Taxonomy" id="45655"/>
    <lineage>
        <taxon>Bacteria</taxon>
        <taxon>Pseudomonadati</taxon>
        <taxon>Thermodesulfobacteriota</taxon>
        <taxon>Desulfobacteria</taxon>
        <taxon>Desulfobacterales</taxon>
        <taxon>Desulfococcaceae</taxon>
        <taxon>Desulfonema</taxon>
    </lineage>
</organism>
<dbReference type="PROSITE" id="PS51724">
    <property type="entry name" value="SPOR"/>
    <property type="match status" value="1"/>
</dbReference>
<dbReference type="Gene3D" id="3.30.70.1070">
    <property type="entry name" value="Sporulation related repeat"/>
    <property type="match status" value="1"/>
</dbReference>
<dbReference type="GO" id="GO:0032153">
    <property type="term" value="C:cell division site"/>
    <property type="evidence" value="ECO:0007669"/>
    <property type="project" value="TreeGrafter"/>
</dbReference>
<evidence type="ECO:0000313" key="5">
    <source>
        <dbReference type="Proteomes" id="UP000663722"/>
    </source>
</evidence>
<dbReference type="PANTHER" id="PTHR38687">
    <property type="entry name" value="CELL DIVISION PROTEIN DEDD-RELATED"/>
    <property type="match status" value="1"/>
</dbReference>
<evidence type="ECO:0000259" key="3">
    <source>
        <dbReference type="PROSITE" id="PS51724"/>
    </source>
</evidence>
<dbReference type="GO" id="GO:0030428">
    <property type="term" value="C:cell septum"/>
    <property type="evidence" value="ECO:0007669"/>
    <property type="project" value="TreeGrafter"/>
</dbReference>
<evidence type="ECO:0000313" key="4">
    <source>
        <dbReference type="EMBL" id="QTA89821.1"/>
    </source>
</evidence>
<dbReference type="AlphaFoldDB" id="A0A975BQH8"/>
<evidence type="ECO:0000256" key="2">
    <source>
        <dbReference type="SAM" id="Phobius"/>
    </source>
</evidence>